<feature type="domain" description="CRISPR type III-associated protein" evidence="2">
    <location>
        <begin position="266"/>
        <end position="438"/>
    </location>
</feature>
<comment type="caution">
    <text evidence="3">The sequence shown here is derived from an EMBL/GenBank/DDBJ whole genome shotgun (WGS) entry which is preliminary data.</text>
</comment>
<name>A0ABV9FJR0_9BACL</name>
<dbReference type="RefSeq" id="WP_378100501.1">
    <property type="nucleotide sequence ID" value="NZ_JBHSEP010000021.1"/>
</dbReference>
<keyword evidence="4" id="KW-1185">Reference proteome</keyword>
<evidence type="ECO:0000256" key="1">
    <source>
        <dbReference type="ARBA" id="ARBA00023118"/>
    </source>
</evidence>
<evidence type="ECO:0000259" key="2">
    <source>
        <dbReference type="Pfam" id="PF03787"/>
    </source>
</evidence>
<evidence type="ECO:0000313" key="3">
    <source>
        <dbReference type="EMBL" id="MFC4600946.1"/>
    </source>
</evidence>
<dbReference type="EMBL" id="JBHSEP010000021">
    <property type="protein sequence ID" value="MFC4600946.1"/>
    <property type="molecule type" value="Genomic_DNA"/>
</dbReference>
<dbReference type="Proteomes" id="UP001596028">
    <property type="component" value="Unassembled WGS sequence"/>
</dbReference>
<protein>
    <submittedName>
        <fullName evidence="3">RAMP superfamily CRISPR-associated protein</fullName>
    </submittedName>
</protein>
<dbReference type="InterPro" id="IPR052216">
    <property type="entry name" value="CRISPR_Csm3_endoribonuclease"/>
</dbReference>
<dbReference type="PANTHER" id="PTHR35579:SF6">
    <property type="entry name" value="DUF324 DOMAIN-CONTAINING PROTEIN"/>
    <property type="match status" value="1"/>
</dbReference>
<gene>
    <name evidence="3" type="ORF">ACFO3S_22065</name>
</gene>
<organism evidence="3 4">
    <name type="scientific">Cohnella hongkongensis</name>
    <dbReference type="NCBI Taxonomy" id="178337"/>
    <lineage>
        <taxon>Bacteria</taxon>
        <taxon>Bacillati</taxon>
        <taxon>Bacillota</taxon>
        <taxon>Bacilli</taxon>
        <taxon>Bacillales</taxon>
        <taxon>Paenibacillaceae</taxon>
        <taxon>Cohnella</taxon>
    </lineage>
</organism>
<dbReference type="PANTHER" id="PTHR35579">
    <property type="entry name" value="CRISPR SYSTEM CMS ENDORIBONUCLEASE CSM3"/>
    <property type="match status" value="1"/>
</dbReference>
<dbReference type="InterPro" id="IPR005537">
    <property type="entry name" value="RAMP_III_fam"/>
</dbReference>
<reference evidence="4" key="1">
    <citation type="journal article" date="2019" name="Int. J. Syst. Evol. Microbiol.">
        <title>The Global Catalogue of Microorganisms (GCM) 10K type strain sequencing project: providing services to taxonomists for standard genome sequencing and annotation.</title>
        <authorList>
            <consortium name="The Broad Institute Genomics Platform"/>
            <consortium name="The Broad Institute Genome Sequencing Center for Infectious Disease"/>
            <person name="Wu L."/>
            <person name="Ma J."/>
        </authorList>
    </citation>
    <scope>NUCLEOTIDE SEQUENCE [LARGE SCALE GENOMIC DNA]</scope>
    <source>
        <strain evidence="4">CCUG 49571</strain>
    </source>
</reference>
<proteinExistence type="predicted"/>
<feature type="domain" description="CRISPR type III-associated protein" evidence="2">
    <location>
        <begin position="11"/>
        <end position="189"/>
    </location>
</feature>
<sequence>MTEKRIYEFVLEAVSPVAVGSRDSGAILKDASGNPFIPGTSIGGALRDYLNRSGESKQTVFQYLGGTEPSENASPDVRPQQTFIESRIYISDGDIVSKDGQGQIQIGNKQGTAIDPQYRSALNKHFYTIEYLEPGFLVTFRIESDIEVADEESAKPDELERLIKVWALGIQGGSIRLGGHRNNGFGRFRVKSVGLRTYSFTDLAAIDAYIFNRYTHPSPPNPVKFDSDLNRTSSGQHVISIDIQGKFPYGVYQSFDDKETSGRNKGVAVTGPLKNVDGQGWYIPSSSMKGLLRSEFRHLLLRMLVTQNRENPEEAVEYICAQLFGSTDQRGMLVVSDMKLDAAYAEEVVIKRPAKEEEKSVTLPIYVKIDRLTGSVMGSALKHQNEIHGNASWHLELWVNEVAGEEHPYIFPFVYMLRRIGSGKVPIGGRSSIGLGQFAATRIEISGGYWKKDHLQSEPLHQDDVEWLQRSYSAFEQWLCSQYKVFKGGATLDEQ</sequence>
<dbReference type="Pfam" id="PF03787">
    <property type="entry name" value="RAMPs"/>
    <property type="match status" value="2"/>
</dbReference>
<dbReference type="CDD" id="cd09726">
    <property type="entry name" value="RAMP_I_III"/>
    <property type="match status" value="2"/>
</dbReference>
<keyword evidence="1" id="KW-0051">Antiviral defense</keyword>
<accession>A0ABV9FJR0</accession>
<evidence type="ECO:0000313" key="4">
    <source>
        <dbReference type="Proteomes" id="UP001596028"/>
    </source>
</evidence>